<sequence>MERAISVVRQNSNGGYHWKRPMNAHHRQEAENSTAFLMNSNVKGSEEVPELMLTEPLQLECLCRPQP</sequence>
<evidence type="ECO:0000313" key="2">
    <source>
        <dbReference type="Proteomes" id="UP000006591"/>
    </source>
</evidence>
<protein>
    <submittedName>
        <fullName evidence="1">Uncharacterized protein</fullName>
    </submittedName>
</protein>
<keyword evidence="2" id="KW-1185">Reference proteome</keyword>
<dbReference type="HOGENOM" id="CLU_2816802_0_0_1"/>
<dbReference type="Proteomes" id="UP000006591">
    <property type="component" value="Chromosome 1"/>
</dbReference>
<proteinExistence type="predicted"/>
<organism evidence="1">
    <name type="scientific">Oryza nivara</name>
    <name type="common">Indian wild rice</name>
    <name type="synonym">Oryza sativa f. spontanea</name>
    <dbReference type="NCBI Taxonomy" id="4536"/>
    <lineage>
        <taxon>Eukaryota</taxon>
        <taxon>Viridiplantae</taxon>
        <taxon>Streptophyta</taxon>
        <taxon>Embryophyta</taxon>
        <taxon>Tracheophyta</taxon>
        <taxon>Spermatophyta</taxon>
        <taxon>Magnoliopsida</taxon>
        <taxon>Liliopsida</taxon>
        <taxon>Poales</taxon>
        <taxon>Poaceae</taxon>
        <taxon>BOP clade</taxon>
        <taxon>Oryzoideae</taxon>
        <taxon>Oryzeae</taxon>
        <taxon>Oryzinae</taxon>
        <taxon>Oryza</taxon>
    </lineage>
</organism>
<name>A0A0E0FNK4_ORYNI</name>
<dbReference type="EnsemblPlants" id="ONIVA01G23220.1">
    <property type="protein sequence ID" value="ONIVA01G23220.1"/>
    <property type="gene ID" value="ONIVA01G23220"/>
</dbReference>
<dbReference type="AlphaFoldDB" id="A0A0E0FNK4"/>
<reference evidence="1" key="2">
    <citation type="submission" date="2018-04" db="EMBL/GenBank/DDBJ databases">
        <title>OnivRS2 (Oryza nivara Reference Sequence Version 2).</title>
        <authorList>
            <person name="Zhang J."/>
            <person name="Kudrna D."/>
            <person name="Lee S."/>
            <person name="Talag J."/>
            <person name="Rajasekar S."/>
            <person name="Welchert J."/>
            <person name="Hsing Y.-I."/>
            <person name="Wing R.A."/>
        </authorList>
    </citation>
    <scope>NUCLEOTIDE SEQUENCE [LARGE SCALE GENOMIC DNA]</scope>
</reference>
<dbReference type="Gramene" id="ONIVA01G23220.1">
    <property type="protein sequence ID" value="ONIVA01G23220.1"/>
    <property type="gene ID" value="ONIVA01G23220"/>
</dbReference>
<accession>A0A0E0FNK4</accession>
<reference evidence="1" key="1">
    <citation type="submission" date="2015-04" db="UniProtKB">
        <authorList>
            <consortium name="EnsemblPlants"/>
        </authorList>
    </citation>
    <scope>IDENTIFICATION</scope>
    <source>
        <strain evidence="1">SL10</strain>
    </source>
</reference>
<evidence type="ECO:0000313" key="1">
    <source>
        <dbReference type="EnsemblPlants" id="ONIVA01G23220.1"/>
    </source>
</evidence>